<keyword evidence="1" id="KW-1133">Transmembrane helix</keyword>
<gene>
    <name evidence="2" type="ORF">A6K24_03280</name>
</gene>
<dbReference type="AlphaFoldDB" id="A0A179SY40"/>
<keyword evidence="1" id="KW-0812">Transmembrane</keyword>
<organism evidence="2 3">
    <name type="scientific">Metabacillus litoralis</name>
    <dbReference type="NCBI Taxonomy" id="152268"/>
    <lineage>
        <taxon>Bacteria</taxon>
        <taxon>Bacillati</taxon>
        <taxon>Bacillota</taxon>
        <taxon>Bacilli</taxon>
        <taxon>Bacillales</taxon>
        <taxon>Bacillaceae</taxon>
        <taxon>Metabacillus</taxon>
    </lineage>
</organism>
<protein>
    <submittedName>
        <fullName evidence="2">Uncharacterized protein</fullName>
    </submittedName>
</protein>
<sequence>MKLTVYCYHLILWSGYSVVGWLSKKDSMIAKAILLLVFFYLAYLVAFTLLKTRKGAMFISIVSLIFFMLGQQLFNFVFVY</sequence>
<evidence type="ECO:0000313" key="3">
    <source>
        <dbReference type="Proteomes" id="UP000078534"/>
    </source>
</evidence>
<keyword evidence="3" id="KW-1185">Reference proteome</keyword>
<comment type="caution">
    <text evidence="2">The sequence shown here is derived from an EMBL/GenBank/DDBJ whole genome shotgun (WGS) entry which is preliminary data.</text>
</comment>
<keyword evidence="1" id="KW-0472">Membrane</keyword>
<evidence type="ECO:0000313" key="2">
    <source>
        <dbReference type="EMBL" id="OAS86545.1"/>
    </source>
</evidence>
<evidence type="ECO:0000256" key="1">
    <source>
        <dbReference type="SAM" id="Phobius"/>
    </source>
</evidence>
<reference evidence="3" key="1">
    <citation type="submission" date="2016-04" db="EMBL/GenBank/DDBJ databases">
        <authorList>
            <person name="Lyu Z."/>
            <person name="Lyu W."/>
        </authorList>
    </citation>
    <scope>NUCLEOTIDE SEQUENCE [LARGE SCALE GENOMIC DNA]</scope>
    <source>
        <strain evidence="3">C44</strain>
    </source>
</reference>
<accession>A0A179SY40</accession>
<dbReference type="RefSeq" id="WP_066330580.1">
    <property type="nucleotide sequence ID" value="NZ_LWSG01000012.1"/>
</dbReference>
<feature type="transmembrane region" description="Helical" evidence="1">
    <location>
        <begin position="5"/>
        <end position="23"/>
    </location>
</feature>
<feature type="transmembrane region" description="Helical" evidence="1">
    <location>
        <begin position="29"/>
        <end position="50"/>
    </location>
</feature>
<dbReference type="Proteomes" id="UP000078534">
    <property type="component" value="Unassembled WGS sequence"/>
</dbReference>
<feature type="transmembrane region" description="Helical" evidence="1">
    <location>
        <begin position="57"/>
        <end position="78"/>
    </location>
</feature>
<proteinExistence type="predicted"/>
<name>A0A179SY40_9BACI</name>
<dbReference type="EMBL" id="LWSG01000012">
    <property type="protein sequence ID" value="OAS86545.1"/>
    <property type="molecule type" value="Genomic_DNA"/>
</dbReference>